<feature type="coiled-coil region" evidence="1">
    <location>
        <begin position="386"/>
        <end position="413"/>
    </location>
</feature>
<reference evidence="4 5" key="1">
    <citation type="submission" date="2024-01" db="EMBL/GenBank/DDBJ databases">
        <authorList>
            <person name="Waweru B."/>
        </authorList>
    </citation>
    <scope>NUCLEOTIDE SEQUENCE [LARGE SCALE GENOMIC DNA]</scope>
</reference>
<evidence type="ECO:0000256" key="2">
    <source>
        <dbReference type="SAM" id="MobiDB-lite"/>
    </source>
</evidence>
<dbReference type="AlphaFoldDB" id="A0AAV1QWZ3"/>
<name>A0AAV1QWZ3_9ROSI</name>
<dbReference type="Gene3D" id="1.10.287.1490">
    <property type="match status" value="1"/>
</dbReference>
<organism evidence="4 5">
    <name type="scientific">Dovyalis caffra</name>
    <dbReference type="NCBI Taxonomy" id="77055"/>
    <lineage>
        <taxon>Eukaryota</taxon>
        <taxon>Viridiplantae</taxon>
        <taxon>Streptophyta</taxon>
        <taxon>Embryophyta</taxon>
        <taxon>Tracheophyta</taxon>
        <taxon>Spermatophyta</taxon>
        <taxon>Magnoliopsida</taxon>
        <taxon>eudicotyledons</taxon>
        <taxon>Gunneridae</taxon>
        <taxon>Pentapetalae</taxon>
        <taxon>rosids</taxon>
        <taxon>fabids</taxon>
        <taxon>Malpighiales</taxon>
        <taxon>Salicaceae</taxon>
        <taxon>Flacourtieae</taxon>
        <taxon>Dovyalis</taxon>
    </lineage>
</organism>
<protein>
    <recommendedName>
        <fullName evidence="3">DUF7653 domain-containing protein</fullName>
    </recommendedName>
</protein>
<feature type="compositionally biased region" description="Polar residues" evidence="2">
    <location>
        <begin position="245"/>
        <end position="271"/>
    </location>
</feature>
<comment type="caution">
    <text evidence="4">The sequence shown here is derived from an EMBL/GenBank/DDBJ whole genome shotgun (WGS) entry which is preliminary data.</text>
</comment>
<evidence type="ECO:0000313" key="4">
    <source>
        <dbReference type="EMBL" id="CAK7325579.1"/>
    </source>
</evidence>
<feature type="coiled-coil region" evidence="1">
    <location>
        <begin position="302"/>
        <end position="357"/>
    </location>
</feature>
<dbReference type="EMBL" id="CAWUPB010000850">
    <property type="protein sequence ID" value="CAK7325579.1"/>
    <property type="molecule type" value="Genomic_DNA"/>
</dbReference>
<dbReference type="InterPro" id="IPR056070">
    <property type="entry name" value="DUF7653"/>
</dbReference>
<keyword evidence="5" id="KW-1185">Reference proteome</keyword>
<dbReference type="Pfam" id="PF24670">
    <property type="entry name" value="DUF7653"/>
    <property type="match status" value="1"/>
</dbReference>
<evidence type="ECO:0000259" key="3">
    <source>
        <dbReference type="Pfam" id="PF24670"/>
    </source>
</evidence>
<evidence type="ECO:0000256" key="1">
    <source>
        <dbReference type="SAM" id="Coils"/>
    </source>
</evidence>
<keyword evidence="1" id="KW-0175">Coiled coil</keyword>
<sequence>MYSEQQLRHLTSKVEEASDENQDLKHNLSELQKKYAVAEEDLDCIKRNFEEKNKECKDFQKSITRLLRTCSDQEKTIGGLREKFSEEIEKKSALDRCDKHVTQLQMEQMRLTGVELSLRREVESCRLEIDSLRHENINLLKRLKSNSEEISALTFKLDKEMWTRICCLQNQGLSMLNESTQLSSKLLEYIKGKAVHFQETKQGMEVLGNGLDGQFIVESDMKVQGFKRGTESLTRSLQTISSLLQEKSNPGASKSQSPRSNVDGSGKLNHQTPEESLRFELKAETLLTSLLREKLYSKELEVEQLQAEIAAAVRGNDILQCEVENALDNLACVTHQLKNLELQILKKDENVGRLQSDLQASAKEISTTRGILAKVSQERDMMWEEVKQYKEKNMLMNAEINALKKKIETLDEDILLREGQITILKDTLGSRPFDLLGSPSCTREFLLE</sequence>
<dbReference type="PANTHER" id="PTHR47491">
    <property type="entry name" value="CAP-GLY DOMAIN LINKER"/>
    <property type="match status" value="1"/>
</dbReference>
<feature type="compositionally biased region" description="Basic and acidic residues" evidence="2">
    <location>
        <begin position="12"/>
        <end position="23"/>
    </location>
</feature>
<proteinExistence type="predicted"/>
<feature type="region of interest" description="Disordered" evidence="2">
    <location>
        <begin position="1"/>
        <end position="23"/>
    </location>
</feature>
<evidence type="ECO:0000313" key="5">
    <source>
        <dbReference type="Proteomes" id="UP001314170"/>
    </source>
</evidence>
<dbReference type="PANTHER" id="PTHR47491:SF5">
    <property type="entry name" value="CAP-GLY DOMAIN LINKER"/>
    <property type="match status" value="1"/>
</dbReference>
<dbReference type="Proteomes" id="UP001314170">
    <property type="component" value="Unassembled WGS sequence"/>
</dbReference>
<gene>
    <name evidence="4" type="ORF">DCAF_LOCUS3259</name>
</gene>
<feature type="region of interest" description="Disordered" evidence="2">
    <location>
        <begin position="245"/>
        <end position="275"/>
    </location>
</feature>
<accession>A0AAV1QWZ3</accession>
<feature type="domain" description="DUF7653" evidence="3">
    <location>
        <begin position="117"/>
        <end position="248"/>
    </location>
</feature>